<gene>
    <name evidence="1" type="ORF">AVEN_114542_1</name>
</gene>
<keyword evidence="2" id="KW-1185">Reference proteome</keyword>
<accession>A0A4Y2SQT9</accession>
<dbReference type="Proteomes" id="UP000499080">
    <property type="component" value="Unassembled WGS sequence"/>
</dbReference>
<sequence length="108" mass="12076">MTVTALSIALSSPVFQLARIADETPNSFFALRRRSSFQLPLLIYPSSTGRDVKWNHPVHSVCISSPYRDIEKIVAFSGIFYFSPRSGVQVWPLPAIPYLPPIKLSSQP</sequence>
<protein>
    <submittedName>
        <fullName evidence="1">Uncharacterized protein</fullName>
    </submittedName>
</protein>
<dbReference type="AlphaFoldDB" id="A0A4Y2SQT9"/>
<organism evidence="1 2">
    <name type="scientific">Araneus ventricosus</name>
    <name type="common">Orbweaver spider</name>
    <name type="synonym">Epeira ventricosa</name>
    <dbReference type="NCBI Taxonomy" id="182803"/>
    <lineage>
        <taxon>Eukaryota</taxon>
        <taxon>Metazoa</taxon>
        <taxon>Ecdysozoa</taxon>
        <taxon>Arthropoda</taxon>
        <taxon>Chelicerata</taxon>
        <taxon>Arachnida</taxon>
        <taxon>Araneae</taxon>
        <taxon>Araneomorphae</taxon>
        <taxon>Entelegynae</taxon>
        <taxon>Araneoidea</taxon>
        <taxon>Araneidae</taxon>
        <taxon>Araneus</taxon>
    </lineage>
</organism>
<proteinExistence type="predicted"/>
<reference evidence="1 2" key="1">
    <citation type="journal article" date="2019" name="Sci. Rep.">
        <title>Orb-weaving spider Araneus ventricosus genome elucidates the spidroin gene catalogue.</title>
        <authorList>
            <person name="Kono N."/>
            <person name="Nakamura H."/>
            <person name="Ohtoshi R."/>
            <person name="Moran D.A.P."/>
            <person name="Shinohara A."/>
            <person name="Yoshida Y."/>
            <person name="Fujiwara M."/>
            <person name="Mori M."/>
            <person name="Tomita M."/>
            <person name="Arakawa K."/>
        </authorList>
    </citation>
    <scope>NUCLEOTIDE SEQUENCE [LARGE SCALE GENOMIC DNA]</scope>
</reference>
<evidence type="ECO:0000313" key="1">
    <source>
        <dbReference type="EMBL" id="GBN90698.1"/>
    </source>
</evidence>
<evidence type="ECO:0000313" key="2">
    <source>
        <dbReference type="Proteomes" id="UP000499080"/>
    </source>
</evidence>
<name>A0A4Y2SQT9_ARAVE</name>
<comment type="caution">
    <text evidence="1">The sequence shown here is derived from an EMBL/GenBank/DDBJ whole genome shotgun (WGS) entry which is preliminary data.</text>
</comment>
<dbReference type="EMBL" id="BGPR01023486">
    <property type="protein sequence ID" value="GBN90698.1"/>
    <property type="molecule type" value="Genomic_DNA"/>
</dbReference>